<gene>
    <name evidence="3" type="ORF">NE237_031918</name>
</gene>
<evidence type="ECO:0000256" key="1">
    <source>
        <dbReference type="SAM" id="MobiDB-lite"/>
    </source>
</evidence>
<reference evidence="3" key="1">
    <citation type="journal article" date="2023" name="Plant J.">
        <title>The genome of the king protea, Protea cynaroides.</title>
        <authorList>
            <person name="Chang J."/>
            <person name="Duong T.A."/>
            <person name="Schoeman C."/>
            <person name="Ma X."/>
            <person name="Roodt D."/>
            <person name="Barker N."/>
            <person name="Li Z."/>
            <person name="Van de Peer Y."/>
            <person name="Mizrachi E."/>
        </authorList>
    </citation>
    <scope>NUCLEOTIDE SEQUENCE</scope>
    <source>
        <tissue evidence="3">Young leaves</tissue>
    </source>
</reference>
<dbReference type="PROSITE" id="PS50076">
    <property type="entry name" value="DNAJ_2"/>
    <property type="match status" value="1"/>
</dbReference>
<feature type="compositionally biased region" description="Low complexity" evidence="1">
    <location>
        <begin position="19"/>
        <end position="32"/>
    </location>
</feature>
<feature type="compositionally biased region" description="Polar residues" evidence="1">
    <location>
        <begin position="33"/>
        <end position="45"/>
    </location>
</feature>
<dbReference type="InterPro" id="IPR001623">
    <property type="entry name" value="DnaJ_domain"/>
</dbReference>
<dbReference type="SUPFAM" id="SSF46565">
    <property type="entry name" value="Chaperone J-domain"/>
    <property type="match status" value="1"/>
</dbReference>
<dbReference type="Gene3D" id="1.10.287.110">
    <property type="entry name" value="DnaJ domain"/>
    <property type="match status" value="1"/>
</dbReference>
<dbReference type="AlphaFoldDB" id="A0A9Q0L3C9"/>
<proteinExistence type="predicted"/>
<evidence type="ECO:0000313" key="3">
    <source>
        <dbReference type="EMBL" id="KAJ4981081.1"/>
    </source>
</evidence>
<dbReference type="CDD" id="cd06257">
    <property type="entry name" value="DnaJ"/>
    <property type="match status" value="1"/>
</dbReference>
<evidence type="ECO:0000313" key="4">
    <source>
        <dbReference type="Proteomes" id="UP001141806"/>
    </source>
</evidence>
<keyword evidence="4" id="KW-1185">Reference proteome</keyword>
<dbReference type="OrthoDB" id="445556at2759"/>
<dbReference type="PROSITE" id="PS00636">
    <property type="entry name" value="DNAJ_1"/>
    <property type="match status" value="1"/>
</dbReference>
<dbReference type="SMART" id="SM00271">
    <property type="entry name" value="DnaJ"/>
    <property type="match status" value="1"/>
</dbReference>
<dbReference type="EMBL" id="JAMYWD010000001">
    <property type="protein sequence ID" value="KAJ4981081.1"/>
    <property type="molecule type" value="Genomic_DNA"/>
</dbReference>
<dbReference type="PANTHER" id="PTHR45432:SF2">
    <property type="entry name" value="CHAPERONE PROTEIN DNAJ 11, CHLOROPLASTIC"/>
    <property type="match status" value="1"/>
</dbReference>
<dbReference type="Pfam" id="PF00226">
    <property type="entry name" value="DnaJ"/>
    <property type="match status" value="1"/>
</dbReference>
<feature type="region of interest" description="Disordered" evidence="1">
    <location>
        <begin position="19"/>
        <end position="45"/>
    </location>
</feature>
<comment type="caution">
    <text evidence="3">The sequence shown here is derived from an EMBL/GenBank/DDBJ whole genome shotgun (WGS) entry which is preliminary data.</text>
</comment>
<feature type="domain" description="J" evidence="2">
    <location>
        <begin position="77"/>
        <end position="141"/>
    </location>
</feature>
<sequence length="175" mass="19169">MFASCPIATATPTRFLSRNRFSSAGNSRSSSNGTMSCTGAGCPSSQSRITIEAFTETTNPSSSSRRRIEAMKPMATNLYEVLRVKETASQVEIKTAYRSLAKVYHPDTATLGSDAHDFITIHNAYATLSDPTARARYDLSIGGRRRFSFISSSADGTCPGFVVGRTRRWETDQCW</sequence>
<organism evidence="3 4">
    <name type="scientific">Protea cynaroides</name>
    <dbReference type="NCBI Taxonomy" id="273540"/>
    <lineage>
        <taxon>Eukaryota</taxon>
        <taxon>Viridiplantae</taxon>
        <taxon>Streptophyta</taxon>
        <taxon>Embryophyta</taxon>
        <taxon>Tracheophyta</taxon>
        <taxon>Spermatophyta</taxon>
        <taxon>Magnoliopsida</taxon>
        <taxon>Proteales</taxon>
        <taxon>Proteaceae</taxon>
        <taxon>Protea</taxon>
    </lineage>
</organism>
<protein>
    <recommendedName>
        <fullName evidence="2">J domain-containing protein</fullName>
    </recommendedName>
</protein>
<dbReference type="PANTHER" id="PTHR45432">
    <property type="entry name" value="CHAPERONE PROTEIN DNAJ 11, CHLOROPLASTIC-LIKE"/>
    <property type="match status" value="1"/>
</dbReference>
<dbReference type="PRINTS" id="PR00625">
    <property type="entry name" value="JDOMAIN"/>
</dbReference>
<dbReference type="InterPro" id="IPR018253">
    <property type="entry name" value="DnaJ_domain_CS"/>
</dbReference>
<evidence type="ECO:0000259" key="2">
    <source>
        <dbReference type="PROSITE" id="PS50076"/>
    </source>
</evidence>
<accession>A0A9Q0L3C9</accession>
<dbReference type="Proteomes" id="UP001141806">
    <property type="component" value="Unassembled WGS sequence"/>
</dbReference>
<dbReference type="InterPro" id="IPR036869">
    <property type="entry name" value="J_dom_sf"/>
</dbReference>
<name>A0A9Q0L3C9_9MAGN</name>